<reference evidence="5" key="1">
    <citation type="submission" date="2018-06" db="EMBL/GenBank/DDBJ databases">
        <title>Complete genome sequence of bacteriophage LL12.</title>
        <authorList>
            <person name="Lessor L."/>
            <person name="Piya D."/>
            <person name="Gill J.J."/>
            <person name="Young R."/>
        </authorList>
    </citation>
    <scope>NUCLEOTIDE SEQUENCE [LARGE SCALE GENOMIC DNA]</scope>
    <source>
        <strain evidence="5">Escherichia coli str. MG1655</strain>
    </source>
</reference>
<evidence type="ECO:0000256" key="2">
    <source>
        <dbReference type="SAM" id="Coils"/>
    </source>
</evidence>
<feature type="domain" description="Tape measure protein N-terminal" evidence="3">
    <location>
        <begin position="310"/>
        <end position="479"/>
    </location>
</feature>
<proteinExistence type="predicted"/>
<keyword evidence="5" id="KW-1185">Reference proteome</keyword>
<organism evidence="4 5">
    <name type="scientific">Escherichia phage LL12</name>
    <dbReference type="NCBI Taxonomy" id="2233993"/>
    <lineage>
        <taxon>Viruses</taxon>
        <taxon>Duplodnaviria</taxon>
        <taxon>Heunggongvirae</taxon>
        <taxon>Uroviricota</taxon>
        <taxon>Caudoviricetes</taxon>
        <taxon>Vequintavirinae</taxon>
        <taxon>Vequintavirus</taxon>
        <taxon>Vequintavirus LL12</taxon>
    </lineage>
</organism>
<protein>
    <recommendedName>
        <fullName evidence="3">Tape measure protein N-terminal domain-containing protein</fullName>
    </recommendedName>
</protein>
<keyword evidence="1" id="KW-1188">Viral release from host cell</keyword>
<keyword evidence="2" id="KW-0175">Coiled coil</keyword>
<keyword evidence="1" id="KW-1245">Viral tail assembly</keyword>
<evidence type="ECO:0000256" key="1">
    <source>
        <dbReference type="ARBA" id="ARBA00022465"/>
    </source>
</evidence>
<feature type="coiled-coil region" evidence="2">
    <location>
        <begin position="69"/>
        <end position="105"/>
    </location>
</feature>
<accession>A0A2Z5HSK0</accession>
<dbReference type="Pfam" id="PF20155">
    <property type="entry name" value="TMP_3"/>
    <property type="match status" value="1"/>
</dbReference>
<dbReference type="Proteomes" id="UP000253344">
    <property type="component" value="Segment"/>
</dbReference>
<evidence type="ECO:0000259" key="3">
    <source>
        <dbReference type="Pfam" id="PF20155"/>
    </source>
</evidence>
<dbReference type="InterPro" id="IPR013491">
    <property type="entry name" value="Tape_meas_N"/>
</dbReference>
<gene>
    <name evidence="4" type="ORF">CPT_LL12_049</name>
</gene>
<evidence type="ECO:0000313" key="5">
    <source>
        <dbReference type="Proteomes" id="UP000253344"/>
    </source>
</evidence>
<dbReference type="GO" id="GO:0098003">
    <property type="term" value="P:viral tail assembly"/>
    <property type="evidence" value="ECO:0007669"/>
    <property type="project" value="UniProtKB-KW"/>
</dbReference>
<sequence length="779" mass="85436">MATNKIVATTVNKIGFEIENSSYKKAVEKIRSIGREFRKLGEDFNSANPMSRWQAVAVKTQQTMQRVARQQSQANAKLHRESVAQAKKEAAVRAAIERRENARRKQAVGNLTAKNPEMARMRKFYQQQAKEAKKAAKSAPVSYGGYKAPKARVLANAKSFKYIPGNPNMGGVASDPNLVKAQTAAMNRYHRQLRRDSKAGMDNKLMSDREARRTHLYNSAIRLSAKYGAGFRGSLPGYSELESRFARGEMKKSTFNAHLSALQSGFKSATNQTLTLGDAMRDLRRSVINATAAYTAFSGFTAVNRSGHMMEGASAALTAVTGDPNKANSEVAFVQQEAMRLGFDLKSGLQGYAQMAVNAKNQMTNQEVHELFSAYSQYAAAYGADEVKYQRGIMAIQQMLGKGQVMSEELKQQLAEALPGAYEPFIKATKEAFGLSELSMDQFMDMMKKGEVKTAKIMKYVAKYMNEASAAGYERMQKSNVLAENRLKTFIELSRQKLFTRWADELTEFYYTLIRTGETLQFVWDASGDFVSGFIRGLNWVVGELNNTIVKIRLFFLEWGIKWGFITAKTKEYSEELHDTFSTAKWAGYAAAIMLVVHALTKGFVMASMLVKTFKFLSTLKGAAGAAGAGAITTGGSVGGAAGKGGGIKAPGIKGTGMLGKLGILGTLLSAGAMVNDRFNPFSERNQQLDTISDMIRKDIVSGGNGFVNPLDTLPGGTLPLPGGPGFASQLRTMEMLPLEISDGKITISIDEGEFSKILDAKLEWENSKDINFMSTDLW</sequence>
<name>A0A2Z5HSK0_9CAUD</name>
<dbReference type="EMBL" id="MH491969">
    <property type="protein sequence ID" value="AXC42727.1"/>
    <property type="molecule type" value="Genomic_DNA"/>
</dbReference>
<dbReference type="NCBIfam" id="TIGR02675">
    <property type="entry name" value="tape_meas_nterm"/>
    <property type="match status" value="1"/>
</dbReference>
<evidence type="ECO:0000313" key="4">
    <source>
        <dbReference type="EMBL" id="AXC42727.1"/>
    </source>
</evidence>